<gene>
    <name evidence="1" type="ORF">METZ01_LOCUS163445</name>
</gene>
<protein>
    <submittedName>
        <fullName evidence="1">Uncharacterized protein</fullName>
    </submittedName>
</protein>
<reference evidence="1" key="1">
    <citation type="submission" date="2018-05" db="EMBL/GenBank/DDBJ databases">
        <authorList>
            <person name="Lanie J.A."/>
            <person name="Ng W.-L."/>
            <person name="Kazmierczak K.M."/>
            <person name="Andrzejewski T.M."/>
            <person name="Davidsen T.M."/>
            <person name="Wayne K.J."/>
            <person name="Tettelin H."/>
            <person name="Glass J.I."/>
            <person name="Rusch D."/>
            <person name="Podicherti R."/>
            <person name="Tsui H.-C.T."/>
            <person name="Winkler M.E."/>
        </authorList>
    </citation>
    <scope>NUCLEOTIDE SEQUENCE</scope>
</reference>
<organism evidence="1">
    <name type="scientific">marine metagenome</name>
    <dbReference type="NCBI Taxonomy" id="408172"/>
    <lineage>
        <taxon>unclassified sequences</taxon>
        <taxon>metagenomes</taxon>
        <taxon>ecological metagenomes</taxon>
    </lineage>
</organism>
<feature type="non-terminal residue" evidence="1">
    <location>
        <position position="1"/>
    </location>
</feature>
<name>A0A382BAM9_9ZZZZ</name>
<dbReference type="EMBL" id="UINC01028853">
    <property type="protein sequence ID" value="SVB10591.1"/>
    <property type="molecule type" value="Genomic_DNA"/>
</dbReference>
<proteinExistence type="predicted"/>
<accession>A0A382BAM9</accession>
<evidence type="ECO:0000313" key="1">
    <source>
        <dbReference type="EMBL" id="SVB10591.1"/>
    </source>
</evidence>
<dbReference type="AlphaFoldDB" id="A0A382BAM9"/>
<sequence>FQVTLKSLQVTLSGNFEGLMPASPLMLSD</sequence>